<gene>
    <name evidence="3" type="ORF">Athai_25670</name>
</gene>
<dbReference type="RefSeq" id="WP_203961679.1">
    <property type="nucleotide sequence ID" value="NZ_AP023355.1"/>
</dbReference>
<feature type="compositionally biased region" description="Basic and acidic residues" evidence="1">
    <location>
        <begin position="67"/>
        <end position="78"/>
    </location>
</feature>
<sequence length="307" mass="32771">MSVPPAGPTPPGYDPTGAAPPSSRPDPAGRDLARRDSAGRDSAPSDPVEPWQPTPPTGEPGAGPDRPAVDRPAPDDHGAAPAWNPYASRSQWADGRVAEGDAPPPSWQPAPRAPRRGWPVLLGVGATCMLFVLAGLVIAGLLVTRAGRKPGATGHDVDHGPLRQSNYHDWHFRLDQVKLDATKTGGRNLDSCAPVEHDRALSAQGCRSGIELDYRTAGDRVRMEQLVLMFDTAAHAKRAGRGLAGSQLALRRSKLHPHVEGAMVQQVTDQYLVITVGTAAKATDDDRRDTFVHYANADMAAAMLWRD</sequence>
<keyword evidence="2" id="KW-0812">Transmembrane</keyword>
<evidence type="ECO:0000256" key="2">
    <source>
        <dbReference type="SAM" id="Phobius"/>
    </source>
</evidence>
<dbReference type="AlphaFoldDB" id="A0A7R7DNL7"/>
<dbReference type="Proteomes" id="UP000611640">
    <property type="component" value="Chromosome"/>
</dbReference>
<proteinExistence type="predicted"/>
<feature type="transmembrane region" description="Helical" evidence="2">
    <location>
        <begin position="118"/>
        <end position="143"/>
    </location>
</feature>
<evidence type="ECO:0000256" key="1">
    <source>
        <dbReference type="SAM" id="MobiDB-lite"/>
    </source>
</evidence>
<feature type="compositionally biased region" description="Basic and acidic residues" evidence="1">
    <location>
        <begin position="27"/>
        <end position="39"/>
    </location>
</feature>
<keyword evidence="2" id="KW-1133">Transmembrane helix</keyword>
<protein>
    <submittedName>
        <fullName evidence="3">Uncharacterized protein</fullName>
    </submittedName>
</protein>
<feature type="compositionally biased region" description="Pro residues" evidence="1">
    <location>
        <begin position="1"/>
        <end position="13"/>
    </location>
</feature>
<reference evidence="3 4" key="1">
    <citation type="submission" date="2020-08" db="EMBL/GenBank/DDBJ databases">
        <title>Whole genome shotgun sequence of Actinocatenispora thailandica NBRC 105041.</title>
        <authorList>
            <person name="Komaki H."/>
            <person name="Tamura T."/>
        </authorList>
    </citation>
    <scope>NUCLEOTIDE SEQUENCE [LARGE SCALE GENOMIC DNA]</scope>
    <source>
        <strain evidence="3 4">NBRC 105041</strain>
    </source>
</reference>
<name>A0A7R7DNL7_9ACTN</name>
<keyword evidence="4" id="KW-1185">Reference proteome</keyword>
<evidence type="ECO:0000313" key="4">
    <source>
        <dbReference type="Proteomes" id="UP000611640"/>
    </source>
</evidence>
<organism evidence="3 4">
    <name type="scientific">Actinocatenispora thailandica</name>
    <dbReference type="NCBI Taxonomy" id="227318"/>
    <lineage>
        <taxon>Bacteria</taxon>
        <taxon>Bacillati</taxon>
        <taxon>Actinomycetota</taxon>
        <taxon>Actinomycetes</taxon>
        <taxon>Micromonosporales</taxon>
        <taxon>Micromonosporaceae</taxon>
        <taxon>Actinocatenispora</taxon>
    </lineage>
</organism>
<accession>A0A7R7DNL7</accession>
<feature type="region of interest" description="Disordered" evidence="1">
    <location>
        <begin position="1"/>
        <end position="87"/>
    </location>
</feature>
<dbReference type="EMBL" id="AP023355">
    <property type="protein sequence ID" value="BCJ35064.1"/>
    <property type="molecule type" value="Genomic_DNA"/>
</dbReference>
<dbReference type="KEGG" id="atl:Athai_25670"/>
<evidence type="ECO:0000313" key="3">
    <source>
        <dbReference type="EMBL" id="BCJ35064.1"/>
    </source>
</evidence>
<keyword evidence="2" id="KW-0472">Membrane</keyword>